<evidence type="ECO:0000313" key="1">
    <source>
        <dbReference type="EMBL" id="KZC13494.1"/>
    </source>
</evidence>
<proteinExistence type="predicted"/>
<dbReference type="AlphaFoldDB" id="A0A154PQ16"/>
<name>A0A154PQ16_DUFNO</name>
<keyword evidence="2" id="KW-1185">Reference proteome</keyword>
<dbReference type="EMBL" id="KQ435007">
    <property type="protein sequence ID" value="KZC13494.1"/>
    <property type="molecule type" value="Genomic_DNA"/>
</dbReference>
<accession>A0A154PQ16</accession>
<evidence type="ECO:0000313" key="2">
    <source>
        <dbReference type="Proteomes" id="UP000076502"/>
    </source>
</evidence>
<sequence>MCVPHGRVKIALKKRYKVNTHKTSTATSFRAHVIDISCACSRSNNRTSRLEPTKTTQSRWDGGRATRRNYKAYSRQIVRPMLRLTNRP</sequence>
<dbReference type="Proteomes" id="UP000076502">
    <property type="component" value="Unassembled WGS sequence"/>
</dbReference>
<protein>
    <submittedName>
        <fullName evidence="1">Uncharacterized protein</fullName>
    </submittedName>
</protein>
<organism evidence="1 2">
    <name type="scientific">Dufourea novaeangliae</name>
    <name type="common">Sweat bee</name>
    <dbReference type="NCBI Taxonomy" id="178035"/>
    <lineage>
        <taxon>Eukaryota</taxon>
        <taxon>Metazoa</taxon>
        <taxon>Ecdysozoa</taxon>
        <taxon>Arthropoda</taxon>
        <taxon>Hexapoda</taxon>
        <taxon>Insecta</taxon>
        <taxon>Pterygota</taxon>
        <taxon>Neoptera</taxon>
        <taxon>Endopterygota</taxon>
        <taxon>Hymenoptera</taxon>
        <taxon>Apocrita</taxon>
        <taxon>Aculeata</taxon>
        <taxon>Apoidea</taxon>
        <taxon>Anthophila</taxon>
        <taxon>Halictidae</taxon>
        <taxon>Rophitinae</taxon>
        <taxon>Dufourea</taxon>
    </lineage>
</organism>
<reference evidence="1 2" key="1">
    <citation type="submission" date="2015-07" db="EMBL/GenBank/DDBJ databases">
        <title>The genome of Dufourea novaeangliae.</title>
        <authorList>
            <person name="Pan H."/>
            <person name="Kapheim K."/>
        </authorList>
    </citation>
    <scope>NUCLEOTIDE SEQUENCE [LARGE SCALE GENOMIC DNA]</scope>
    <source>
        <strain evidence="1">0120121106</strain>
        <tissue evidence="1">Whole body</tissue>
    </source>
</reference>
<gene>
    <name evidence="1" type="ORF">WN55_05045</name>
</gene>